<name>A0ABU1UKA0_9ACTN</name>
<comment type="caution">
    <text evidence="3">The sequence shown here is derived from an EMBL/GenBank/DDBJ whole genome shotgun (WGS) entry which is preliminary data.</text>
</comment>
<organism evidence="3 4">
    <name type="scientific">Aeromicrobium panaciterrae</name>
    <dbReference type="NCBI Taxonomy" id="363861"/>
    <lineage>
        <taxon>Bacteria</taxon>
        <taxon>Bacillati</taxon>
        <taxon>Actinomycetota</taxon>
        <taxon>Actinomycetes</taxon>
        <taxon>Propionibacteriales</taxon>
        <taxon>Nocardioidaceae</taxon>
        <taxon>Aeromicrobium</taxon>
    </lineage>
</organism>
<gene>
    <name evidence="3" type="ORF">J2X11_000439</name>
</gene>
<dbReference type="RefSeq" id="WP_309966213.1">
    <property type="nucleotide sequence ID" value="NZ_JAVDWH010000001.1"/>
</dbReference>
<dbReference type="InterPro" id="IPR013538">
    <property type="entry name" value="ASHA1/2-like_C"/>
</dbReference>
<dbReference type="Gene3D" id="3.30.530.20">
    <property type="match status" value="1"/>
</dbReference>
<sequence length="166" mass="18579">MTEQTYEVKISRYFDAPPALVFRAFTDREQLSQWFGPLMFTVPVDTVSIDAKVGGHWRITMVGKDNPEWRAPIDATFTEVVENRLLVGYELAQGFPGLADGTRMTLSIEFIPEGEGTRLELSQGPMPQEMQENATVGWIQSLYKLDALLATPAHLRNSPTNEGETS</sequence>
<evidence type="ECO:0000256" key="1">
    <source>
        <dbReference type="ARBA" id="ARBA00006817"/>
    </source>
</evidence>
<accession>A0ABU1UKA0</accession>
<evidence type="ECO:0000313" key="3">
    <source>
        <dbReference type="EMBL" id="MDR7085600.1"/>
    </source>
</evidence>
<dbReference type="CDD" id="cd07814">
    <property type="entry name" value="SRPBCC_CalC_Aha1-like"/>
    <property type="match status" value="1"/>
</dbReference>
<evidence type="ECO:0000259" key="2">
    <source>
        <dbReference type="Pfam" id="PF08327"/>
    </source>
</evidence>
<dbReference type="Pfam" id="PF08327">
    <property type="entry name" value="AHSA1"/>
    <property type="match status" value="1"/>
</dbReference>
<dbReference type="Proteomes" id="UP001257739">
    <property type="component" value="Unassembled WGS sequence"/>
</dbReference>
<feature type="domain" description="Activator of Hsp90 ATPase homologue 1/2-like C-terminal" evidence="2">
    <location>
        <begin position="15"/>
        <end position="149"/>
    </location>
</feature>
<reference evidence="3 4" key="1">
    <citation type="submission" date="2023-07" db="EMBL/GenBank/DDBJ databases">
        <title>Sorghum-associated microbial communities from plants grown in Nebraska, USA.</title>
        <authorList>
            <person name="Schachtman D."/>
        </authorList>
    </citation>
    <scope>NUCLEOTIDE SEQUENCE [LARGE SCALE GENOMIC DNA]</scope>
    <source>
        <strain evidence="3 4">BE248</strain>
    </source>
</reference>
<keyword evidence="4" id="KW-1185">Reference proteome</keyword>
<comment type="similarity">
    <text evidence="1">Belongs to the AHA1 family.</text>
</comment>
<dbReference type="EMBL" id="JAVDWH010000001">
    <property type="protein sequence ID" value="MDR7085600.1"/>
    <property type="molecule type" value="Genomic_DNA"/>
</dbReference>
<proteinExistence type="inferred from homology"/>
<evidence type="ECO:0000313" key="4">
    <source>
        <dbReference type="Proteomes" id="UP001257739"/>
    </source>
</evidence>
<dbReference type="SUPFAM" id="SSF55961">
    <property type="entry name" value="Bet v1-like"/>
    <property type="match status" value="1"/>
</dbReference>
<protein>
    <submittedName>
        <fullName evidence="3">Uncharacterized protein YndB with AHSA1/START domain</fullName>
    </submittedName>
</protein>
<dbReference type="InterPro" id="IPR023393">
    <property type="entry name" value="START-like_dom_sf"/>
</dbReference>